<dbReference type="EMBL" id="JAPZBT010000002">
    <property type="protein sequence ID" value="KAJ5372767.1"/>
    <property type="molecule type" value="Genomic_DNA"/>
</dbReference>
<accession>A0A9W9S6Y7</accession>
<dbReference type="AlphaFoldDB" id="A0A9W9S6Y7"/>
<organism evidence="2 3">
    <name type="scientific">Penicillium concentricum</name>
    <dbReference type="NCBI Taxonomy" id="293559"/>
    <lineage>
        <taxon>Eukaryota</taxon>
        <taxon>Fungi</taxon>
        <taxon>Dikarya</taxon>
        <taxon>Ascomycota</taxon>
        <taxon>Pezizomycotina</taxon>
        <taxon>Eurotiomycetes</taxon>
        <taxon>Eurotiomycetidae</taxon>
        <taxon>Eurotiales</taxon>
        <taxon>Aspergillaceae</taxon>
        <taxon>Penicillium</taxon>
    </lineage>
</organism>
<keyword evidence="3" id="KW-1185">Reference proteome</keyword>
<name>A0A9W9S6Y7_9EURO</name>
<dbReference type="GeneID" id="81461686"/>
<keyword evidence="1" id="KW-0472">Membrane</keyword>
<keyword evidence="1" id="KW-0812">Transmembrane</keyword>
<evidence type="ECO:0000256" key="1">
    <source>
        <dbReference type="SAM" id="Phobius"/>
    </source>
</evidence>
<evidence type="ECO:0000313" key="3">
    <source>
        <dbReference type="Proteomes" id="UP001147752"/>
    </source>
</evidence>
<feature type="transmembrane region" description="Helical" evidence="1">
    <location>
        <begin position="21"/>
        <end position="38"/>
    </location>
</feature>
<gene>
    <name evidence="2" type="ORF">N7517_004773</name>
</gene>
<feature type="transmembrane region" description="Helical" evidence="1">
    <location>
        <begin position="82"/>
        <end position="101"/>
    </location>
</feature>
<feature type="transmembrane region" description="Helical" evidence="1">
    <location>
        <begin position="44"/>
        <end position="62"/>
    </location>
</feature>
<dbReference type="OrthoDB" id="4345400at2759"/>
<keyword evidence="1" id="KW-1133">Transmembrane helix</keyword>
<feature type="transmembrane region" description="Helical" evidence="1">
    <location>
        <begin position="121"/>
        <end position="143"/>
    </location>
</feature>
<evidence type="ECO:0000313" key="2">
    <source>
        <dbReference type="EMBL" id="KAJ5372767.1"/>
    </source>
</evidence>
<reference evidence="2" key="1">
    <citation type="submission" date="2022-12" db="EMBL/GenBank/DDBJ databases">
        <authorList>
            <person name="Petersen C."/>
        </authorList>
    </citation>
    <scope>NUCLEOTIDE SEQUENCE</scope>
    <source>
        <strain evidence="2">IBT 3081</strain>
    </source>
</reference>
<sequence length="226" mass="24985">MSERMCSAKHPLSRTRKTQTFLSVISWPCALAAVPITGGSPQTWIQLLAISISTVTPAFMLLKYRKSKNQCYSSFEIATDLLMALLMVGVYISGTVILSSQEISAWFTPQNYKLSRGIPQIYSNLSCVLLALLYFRSFAKGVYHKLIEPRMLKARRVNYTICPACDRSIDATMTQSQDTNVTAGQGRPTVSNVTPLDLYTDEPQLLLPESSLSVLGMQTTGVITTN</sequence>
<dbReference type="Proteomes" id="UP001147752">
    <property type="component" value="Unassembled WGS sequence"/>
</dbReference>
<protein>
    <submittedName>
        <fullName evidence="2">Uncharacterized protein</fullName>
    </submittedName>
</protein>
<dbReference type="RefSeq" id="XP_056578753.1">
    <property type="nucleotide sequence ID" value="XM_056722503.1"/>
</dbReference>
<proteinExistence type="predicted"/>
<reference evidence="2" key="2">
    <citation type="journal article" date="2023" name="IMA Fungus">
        <title>Comparative genomic study of the Penicillium genus elucidates a diverse pangenome and 15 lateral gene transfer events.</title>
        <authorList>
            <person name="Petersen C."/>
            <person name="Sorensen T."/>
            <person name="Nielsen M.R."/>
            <person name="Sondergaard T.E."/>
            <person name="Sorensen J.L."/>
            <person name="Fitzpatrick D.A."/>
            <person name="Frisvad J.C."/>
            <person name="Nielsen K.L."/>
        </authorList>
    </citation>
    <scope>NUCLEOTIDE SEQUENCE</scope>
    <source>
        <strain evidence="2">IBT 3081</strain>
    </source>
</reference>
<comment type="caution">
    <text evidence="2">The sequence shown here is derived from an EMBL/GenBank/DDBJ whole genome shotgun (WGS) entry which is preliminary data.</text>
</comment>